<keyword evidence="1" id="KW-0813">Transport</keyword>
<keyword evidence="7" id="KW-1185">Reference proteome</keyword>
<evidence type="ECO:0000313" key="7">
    <source>
        <dbReference type="Proteomes" id="UP000182977"/>
    </source>
</evidence>
<dbReference type="AlphaFoldDB" id="A0A1H2IGD9"/>
<organism evidence="6 7">
    <name type="scientific">Jiangella alkaliphila</name>
    <dbReference type="NCBI Taxonomy" id="419479"/>
    <lineage>
        <taxon>Bacteria</taxon>
        <taxon>Bacillati</taxon>
        <taxon>Actinomycetota</taxon>
        <taxon>Actinomycetes</taxon>
        <taxon>Jiangellales</taxon>
        <taxon>Jiangellaceae</taxon>
        <taxon>Jiangella</taxon>
    </lineage>
</organism>
<keyword evidence="3" id="KW-0547">Nucleotide-binding</keyword>
<dbReference type="Gene3D" id="3.40.50.300">
    <property type="entry name" value="P-loop containing nucleotide triphosphate hydrolases"/>
    <property type="match status" value="2"/>
</dbReference>
<dbReference type="InterPro" id="IPR003593">
    <property type="entry name" value="AAA+_ATPase"/>
</dbReference>
<keyword evidence="6" id="KW-0762">Sugar transport</keyword>
<keyword evidence="4 6" id="KW-0067">ATP-binding</keyword>
<evidence type="ECO:0000256" key="3">
    <source>
        <dbReference type="ARBA" id="ARBA00022741"/>
    </source>
</evidence>
<dbReference type="GO" id="GO:0005524">
    <property type="term" value="F:ATP binding"/>
    <property type="evidence" value="ECO:0007669"/>
    <property type="project" value="UniProtKB-KW"/>
</dbReference>
<protein>
    <submittedName>
        <fullName evidence="6">Simple sugar transport system ATP-binding protein</fullName>
    </submittedName>
</protein>
<evidence type="ECO:0000259" key="5">
    <source>
        <dbReference type="PROSITE" id="PS50893"/>
    </source>
</evidence>
<evidence type="ECO:0000313" key="6">
    <source>
        <dbReference type="EMBL" id="SDU43061.1"/>
    </source>
</evidence>
<dbReference type="InterPro" id="IPR050107">
    <property type="entry name" value="ABC_carbohydrate_import_ATPase"/>
</dbReference>
<sequence length="501" mass="53412">MTTDTPAVAEARGLVKRYGATTALDGAGIVVAPGEIHGLVGRNGAGKSTLVSMLTGLQAPDEGELRLGGRPAPALSDRDAWREAVACVYQKSTIILDLSVAENLFLDRQSERGRPIRWPALRRRAAEVLERWDVDVDPAVHARDLSVETRQLVEIARSLSFGARFVILDEPTAQLDGPAVERLFDRIRALQAQGVTFLMISHHLEEVFDLCHTVTVYRDAKHVLTTPVADITHRGLVDAMTGQAAAGSTAREARPPLPETAGDSLVVRGLTVDGHCRDVDLTVRAGEVIGLTGIGGSGKTPVAEVVAGLRTPSAGTVEVTGRRPKPGSVPAALRAGVGYVPQDRHREGLVPLLSVAENASLTIGDRLGRFGWIDARRRRKFAERMIGDLDIKTDGPEQPVAGLSGGNAQKVVMARALATDPRVLVLVNPTAGVDVRAKESLLATVDAAARAGTAVLLVSDELEDLRVCDRVVVMFRGRVSTELPRGWTDHEMVAATEGVAP</sequence>
<proteinExistence type="predicted"/>
<evidence type="ECO:0000256" key="1">
    <source>
        <dbReference type="ARBA" id="ARBA00022448"/>
    </source>
</evidence>
<dbReference type="GO" id="GO:0016887">
    <property type="term" value="F:ATP hydrolysis activity"/>
    <property type="evidence" value="ECO:0007669"/>
    <property type="project" value="InterPro"/>
</dbReference>
<dbReference type="STRING" id="419479.SAMN04488563_1689"/>
<dbReference type="Proteomes" id="UP000182977">
    <property type="component" value="Chromosome I"/>
</dbReference>
<feature type="domain" description="ABC transporter" evidence="5">
    <location>
        <begin position="260"/>
        <end position="501"/>
    </location>
</feature>
<reference evidence="7" key="1">
    <citation type="submission" date="2016-10" db="EMBL/GenBank/DDBJ databases">
        <authorList>
            <person name="Varghese N."/>
            <person name="Submissions S."/>
        </authorList>
    </citation>
    <scope>NUCLEOTIDE SEQUENCE [LARGE SCALE GENOMIC DNA]</scope>
    <source>
        <strain evidence="7">DSM 45079</strain>
    </source>
</reference>
<dbReference type="EMBL" id="LT629791">
    <property type="protein sequence ID" value="SDU43061.1"/>
    <property type="molecule type" value="Genomic_DNA"/>
</dbReference>
<gene>
    <name evidence="6" type="ORF">SAMN04488563_1689</name>
</gene>
<dbReference type="InterPro" id="IPR027417">
    <property type="entry name" value="P-loop_NTPase"/>
</dbReference>
<dbReference type="PANTHER" id="PTHR43790:SF9">
    <property type="entry name" value="GALACTOFURANOSE TRANSPORTER ATP-BINDING PROTEIN YTFR"/>
    <property type="match status" value="1"/>
</dbReference>
<dbReference type="InterPro" id="IPR003439">
    <property type="entry name" value="ABC_transporter-like_ATP-bd"/>
</dbReference>
<dbReference type="PROSITE" id="PS00211">
    <property type="entry name" value="ABC_TRANSPORTER_1"/>
    <property type="match status" value="1"/>
</dbReference>
<dbReference type="RefSeq" id="WP_046771208.1">
    <property type="nucleotide sequence ID" value="NZ_LBMC01000040.1"/>
</dbReference>
<accession>A0A1H2IGD9</accession>
<dbReference type="CDD" id="cd03215">
    <property type="entry name" value="ABC_Carb_Monos_II"/>
    <property type="match status" value="1"/>
</dbReference>
<evidence type="ECO:0000256" key="4">
    <source>
        <dbReference type="ARBA" id="ARBA00022840"/>
    </source>
</evidence>
<dbReference type="CDD" id="cd03216">
    <property type="entry name" value="ABC_Carb_Monos_I"/>
    <property type="match status" value="1"/>
</dbReference>
<keyword evidence="2" id="KW-0677">Repeat</keyword>
<feature type="domain" description="ABC transporter" evidence="5">
    <location>
        <begin position="9"/>
        <end position="253"/>
    </location>
</feature>
<dbReference type="InterPro" id="IPR017871">
    <property type="entry name" value="ABC_transporter-like_CS"/>
</dbReference>
<name>A0A1H2IGD9_9ACTN</name>
<dbReference type="Pfam" id="PF00005">
    <property type="entry name" value="ABC_tran"/>
    <property type="match status" value="2"/>
</dbReference>
<dbReference type="OrthoDB" id="7757085at2"/>
<evidence type="ECO:0000256" key="2">
    <source>
        <dbReference type="ARBA" id="ARBA00022737"/>
    </source>
</evidence>
<dbReference type="PANTHER" id="PTHR43790">
    <property type="entry name" value="CARBOHYDRATE TRANSPORT ATP-BINDING PROTEIN MG119-RELATED"/>
    <property type="match status" value="1"/>
</dbReference>
<dbReference type="SMART" id="SM00382">
    <property type="entry name" value="AAA"/>
    <property type="match status" value="2"/>
</dbReference>
<dbReference type="PROSITE" id="PS50893">
    <property type="entry name" value="ABC_TRANSPORTER_2"/>
    <property type="match status" value="2"/>
</dbReference>
<dbReference type="SUPFAM" id="SSF52540">
    <property type="entry name" value="P-loop containing nucleoside triphosphate hydrolases"/>
    <property type="match status" value="2"/>
</dbReference>